<dbReference type="PANTHER" id="PTHR43407">
    <property type="entry name" value="GLUTAMINE SYNTHETASE"/>
    <property type="match status" value="1"/>
</dbReference>
<evidence type="ECO:0000259" key="18">
    <source>
        <dbReference type="PROSITE" id="PS51986"/>
    </source>
</evidence>
<dbReference type="InterPro" id="IPR004809">
    <property type="entry name" value="Gln_synth_I"/>
</dbReference>
<dbReference type="PROSITE" id="PS00181">
    <property type="entry name" value="GLNA_ATP"/>
    <property type="match status" value="1"/>
</dbReference>
<keyword evidence="14" id="KW-0597">Phosphoprotein</keyword>
<keyword evidence="7 17" id="KW-0436">Ligase</keyword>
<evidence type="ECO:0000256" key="6">
    <source>
        <dbReference type="ARBA" id="ARBA00022490"/>
    </source>
</evidence>
<dbReference type="FunFam" id="3.30.590.10:FF:000001">
    <property type="entry name" value="Glutamine synthetase"/>
    <property type="match status" value="1"/>
</dbReference>
<comment type="subunit">
    <text evidence="3">Oligomer of 12 subunits arranged in the form of two hexagons.</text>
</comment>
<dbReference type="OrthoDB" id="9807095at2"/>
<dbReference type="PROSITE" id="PS00180">
    <property type="entry name" value="GLNA_1"/>
    <property type="match status" value="1"/>
</dbReference>
<protein>
    <recommendedName>
        <fullName evidence="5 17">Glutamine synthetase</fullName>
        <ecNumber evidence="4 17">6.3.1.2</ecNumber>
    </recommendedName>
</protein>
<feature type="binding site" evidence="13">
    <location>
        <position position="356"/>
    </location>
    <ligand>
        <name>Mg(2+)</name>
        <dbReference type="ChEBI" id="CHEBI:18420"/>
        <label>1</label>
    </ligand>
</feature>
<feature type="domain" description="GS beta-grasp" evidence="18">
    <location>
        <begin position="13"/>
        <end position="98"/>
    </location>
</feature>
<dbReference type="SUPFAM" id="SSF55931">
    <property type="entry name" value="Glutamine synthetase/guanido kinase"/>
    <property type="match status" value="1"/>
</dbReference>
<dbReference type="SMART" id="SM01230">
    <property type="entry name" value="Gln-synt_C"/>
    <property type="match status" value="1"/>
</dbReference>
<dbReference type="EC" id="6.3.1.2" evidence="4 17"/>
<gene>
    <name evidence="20" type="ORF">OP10G_4181</name>
</gene>
<evidence type="ECO:0000256" key="11">
    <source>
        <dbReference type="PIRSR" id="PIRSR604809-1"/>
    </source>
</evidence>
<dbReference type="eggNOG" id="COG0174">
    <property type="taxonomic scope" value="Bacteria"/>
</dbReference>
<dbReference type="NCBIfam" id="TIGR00653">
    <property type="entry name" value="GlnA"/>
    <property type="match status" value="1"/>
</dbReference>
<feature type="domain" description="GS catalytic" evidence="19">
    <location>
        <begin position="105"/>
        <end position="468"/>
    </location>
</feature>
<feature type="binding site" evidence="13">
    <location>
        <position position="130"/>
    </location>
    <ligand>
        <name>Mg(2+)</name>
        <dbReference type="ChEBI" id="CHEBI:18420"/>
        <label>1</label>
    </ligand>
</feature>
<dbReference type="InterPro" id="IPR036651">
    <property type="entry name" value="Gln_synt_N_sf"/>
</dbReference>
<dbReference type="InterPro" id="IPR014746">
    <property type="entry name" value="Gln_synth/guanido_kin_cat_dom"/>
</dbReference>
<evidence type="ECO:0000256" key="17">
    <source>
        <dbReference type="RuleBase" id="RU004356"/>
    </source>
</evidence>
<comment type="catalytic activity">
    <reaction evidence="10 17">
        <text>L-glutamate + NH4(+) + ATP = L-glutamine + ADP + phosphate + H(+)</text>
        <dbReference type="Rhea" id="RHEA:16169"/>
        <dbReference type="ChEBI" id="CHEBI:15378"/>
        <dbReference type="ChEBI" id="CHEBI:28938"/>
        <dbReference type="ChEBI" id="CHEBI:29985"/>
        <dbReference type="ChEBI" id="CHEBI:30616"/>
        <dbReference type="ChEBI" id="CHEBI:43474"/>
        <dbReference type="ChEBI" id="CHEBI:58359"/>
        <dbReference type="ChEBI" id="CHEBI:456216"/>
        <dbReference type="EC" id="6.3.1.2"/>
    </reaction>
</comment>
<evidence type="ECO:0000256" key="12">
    <source>
        <dbReference type="PIRSR" id="PIRSR604809-2"/>
    </source>
</evidence>
<feature type="binding site" evidence="12">
    <location>
        <position position="337"/>
    </location>
    <ligand>
        <name>ATP</name>
        <dbReference type="ChEBI" id="CHEBI:30616"/>
    </ligand>
</feature>
<evidence type="ECO:0000256" key="8">
    <source>
        <dbReference type="ARBA" id="ARBA00022741"/>
    </source>
</evidence>
<evidence type="ECO:0000256" key="10">
    <source>
        <dbReference type="ARBA" id="ARBA00049436"/>
    </source>
</evidence>
<dbReference type="STRING" id="661478.OP10G_4181"/>
<dbReference type="GO" id="GO:0016020">
    <property type="term" value="C:membrane"/>
    <property type="evidence" value="ECO:0007669"/>
    <property type="project" value="TreeGrafter"/>
</dbReference>
<evidence type="ECO:0000256" key="3">
    <source>
        <dbReference type="ARBA" id="ARBA00011354"/>
    </source>
</evidence>
<keyword evidence="21" id="KW-1185">Reference proteome</keyword>
<comment type="cofactor">
    <cofactor evidence="13">
        <name>Mg(2+)</name>
        <dbReference type="ChEBI" id="CHEBI:18420"/>
    </cofactor>
    <text evidence="13">Binds 2 Mg(2+) ions per subunit.</text>
</comment>
<dbReference type="RefSeq" id="WP_025228556.1">
    <property type="nucleotide sequence ID" value="NZ_CP007139.1"/>
</dbReference>
<keyword evidence="9 12" id="KW-0067">ATP-binding</keyword>
<feature type="binding site" evidence="11">
    <location>
        <position position="337"/>
    </location>
    <ligand>
        <name>L-glutamate</name>
        <dbReference type="ChEBI" id="CHEBI:29985"/>
    </ligand>
</feature>
<dbReference type="GO" id="GO:0046872">
    <property type="term" value="F:metal ion binding"/>
    <property type="evidence" value="ECO:0007669"/>
    <property type="project" value="UniProtKB-KW"/>
</dbReference>
<dbReference type="KEGG" id="fgi:OP10G_4181"/>
<dbReference type="GO" id="GO:0006542">
    <property type="term" value="P:glutamine biosynthetic process"/>
    <property type="evidence" value="ECO:0007669"/>
    <property type="project" value="InterPro"/>
</dbReference>
<dbReference type="GO" id="GO:0005524">
    <property type="term" value="F:ATP binding"/>
    <property type="evidence" value="ECO:0007669"/>
    <property type="project" value="UniProtKB-KW"/>
</dbReference>
<comment type="similarity">
    <text evidence="2 15 16">Belongs to the glutamine synthetase family.</text>
</comment>
<feature type="binding site" evidence="12">
    <location>
        <position position="205"/>
    </location>
    <ligand>
        <name>ATP</name>
        <dbReference type="ChEBI" id="CHEBI:30616"/>
    </ligand>
</feature>
<feature type="binding site" evidence="12">
    <location>
        <position position="351"/>
    </location>
    <ligand>
        <name>ATP</name>
        <dbReference type="ChEBI" id="CHEBI:30616"/>
    </ligand>
</feature>
<dbReference type="HOGENOM" id="CLU_017290_1_2_0"/>
<evidence type="ECO:0000313" key="20">
    <source>
        <dbReference type="EMBL" id="AIE87549.1"/>
    </source>
</evidence>
<accession>A0A068NYW8</accession>
<evidence type="ECO:0000256" key="14">
    <source>
        <dbReference type="PIRSR" id="PIRSR604809-50"/>
    </source>
</evidence>
<dbReference type="Pfam" id="PF00120">
    <property type="entry name" value="Gln-synt_C"/>
    <property type="match status" value="1"/>
</dbReference>
<dbReference type="Gene3D" id="3.30.590.10">
    <property type="entry name" value="Glutamine synthetase/guanido kinase, catalytic domain"/>
    <property type="match status" value="1"/>
</dbReference>
<evidence type="ECO:0000256" key="2">
    <source>
        <dbReference type="ARBA" id="ARBA00009897"/>
    </source>
</evidence>
<dbReference type="GO" id="GO:0019740">
    <property type="term" value="P:nitrogen utilization"/>
    <property type="evidence" value="ECO:0007669"/>
    <property type="project" value="TreeGrafter"/>
</dbReference>
<keyword evidence="13" id="KW-0479">Metal-binding</keyword>
<feature type="binding site" evidence="12">
    <location>
        <begin position="268"/>
        <end position="270"/>
    </location>
    <ligand>
        <name>ATP</name>
        <dbReference type="ChEBI" id="CHEBI:30616"/>
    </ligand>
</feature>
<name>A0A068NYW8_FIMGI</name>
<keyword evidence="6" id="KW-0963">Cytoplasm</keyword>
<proteinExistence type="inferred from homology"/>
<feature type="binding site" evidence="13">
    <location>
        <position position="266"/>
    </location>
    <ligand>
        <name>Mg(2+)</name>
        <dbReference type="ChEBI" id="CHEBI:18420"/>
        <label>1</label>
    </ligand>
</feature>
<evidence type="ECO:0000256" key="13">
    <source>
        <dbReference type="PIRSR" id="PIRSR604809-3"/>
    </source>
</evidence>
<feature type="binding site" evidence="13">
    <location>
        <position position="132"/>
    </location>
    <ligand>
        <name>Mg(2+)</name>
        <dbReference type="ChEBI" id="CHEBI:18420"/>
        <label>1</label>
    </ligand>
</feature>
<feature type="binding site" evidence="13">
    <location>
        <position position="217"/>
    </location>
    <ligand>
        <name>Mg(2+)</name>
        <dbReference type="ChEBI" id="CHEBI:18420"/>
        <label>1</label>
    </ligand>
</feature>
<dbReference type="AlphaFoldDB" id="A0A068NYW8"/>
<dbReference type="Proteomes" id="UP000027982">
    <property type="component" value="Chromosome"/>
</dbReference>
<dbReference type="SUPFAM" id="SSF54368">
    <property type="entry name" value="Glutamine synthetase, N-terminal domain"/>
    <property type="match status" value="1"/>
</dbReference>
<evidence type="ECO:0000256" key="16">
    <source>
        <dbReference type="RuleBase" id="RU000384"/>
    </source>
</evidence>
<evidence type="ECO:0000313" key="21">
    <source>
        <dbReference type="Proteomes" id="UP000027982"/>
    </source>
</evidence>
<feature type="binding site" evidence="11">
    <location>
        <begin position="261"/>
        <end position="262"/>
    </location>
    <ligand>
        <name>L-glutamate</name>
        <dbReference type="ChEBI" id="CHEBI:29985"/>
    </ligand>
</feature>
<evidence type="ECO:0000256" key="7">
    <source>
        <dbReference type="ARBA" id="ARBA00022598"/>
    </source>
</evidence>
<evidence type="ECO:0000256" key="15">
    <source>
        <dbReference type="PROSITE-ProRule" id="PRU01330"/>
    </source>
</evidence>
<reference evidence="20 21" key="1">
    <citation type="journal article" date="2014" name="PLoS ONE">
        <title>The first complete genome sequence of the class fimbriimonadia in the phylum armatimonadetes.</title>
        <authorList>
            <person name="Hu Z.Y."/>
            <person name="Wang Y.Z."/>
            <person name="Im W.T."/>
            <person name="Wang S.Y."/>
            <person name="Zhao G.P."/>
            <person name="Zheng H.J."/>
            <person name="Quan Z.X."/>
        </authorList>
    </citation>
    <scope>NUCLEOTIDE SEQUENCE [LARGE SCALE GENOMIC DNA]</scope>
    <source>
        <strain evidence="20">Gsoil 348</strain>
    </source>
</reference>
<evidence type="ECO:0000256" key="5">
    <source>
        <dbReference type="ARBA" id="ARBA00021364"/>
    </source>
</evidence>
<dbReference type="InterPro" id="IPR027303">
    <property type="entry name" value="Gln_synth_gly_rich_site"/>
</dbReference>
<sequence>MTPKEAVSFVTENDAEILSVRFTDLMGTWQQFSVPVAHFGEDKFEDGYAFDGSSIRGFQSINESDMLLMPDADTLFMDPFTEVPTAVIICDITDPLTGQRYGKDPRYTAEKAEQYLKSTGIGDTIYIGPEAEFFVFDEMMFENGTQGAGYKLDSQEAWWNSGKEGNSGFTVKPKGGYYPAAPVDKLHDLRTQMALHMQNIGINVEMHHHEVAVAQCEIDMRFDTLKKMADQLMKYKYVVKQTAFQNGMIATFMPKPLFGDNGSGMHCHQSIWKNGEPTFYDEAGYAGLSETARWYIGGLLKHAPALLAFCAPTTNSYRRLVPGYEAPINLMYSARNRSACVRIPMVSKSPKAKRVEFRAPDPMANPYLAFAALMMAGIDGIQNRIEPPKPLDKDLYELPPLERAGIQQTPGSLRATLHALMEDQEFLLRGDVFTKEQIDSYIEYKLVNECDAVDLRPHPYEFNLYADA</sequence>
<evidence type="ECO:0000256" key="9">
    <source>
        <dbReference type="ARBA" id="ARBA00022840"/>
    </source>
</evidence>
<keyword evidence="8 12" id="KW-0547">Nucleotide-binding</keyword>
<evidence type="ECO:0000259" key="19">
    <source>
        <dbReference type="PROSITE" id="PS51987"/>
    </source>
</evidence>
<feature type="binding site" evidence="11">
    <location>
        <position position="319"/>
    </location>
    <ligand>
        <name>L-glutamate</name>
        <dbReference type="ChEBI" id="CHEBI:29985"/>
    </ligand>
</feature>
<organism evidence="20 21">
    <name type="scientific">Fimbriimonas ginsengisoli Gsoil 348</name>
    <dbReference type="NCBI Taxonomy" id="661478"/>
    <lineage>
        <taxon>Bacteria</taxon>
        <taxon>Bacillati</taxon>
        <taxon>Armatimonadota</taxon>
        <taxon>Fimbriimonadia</taxon>
        <taxon>Fimbriimonadales</taxon>
        <taxon>Fimbriimonadaceae</taxon>
        <taxon>Fimbriimonas</taxon>
    </lineage>
</organism>
<dbReference type="Pfam" id="PF03951">
    <property type="entry name" value="Gln-synt_N"/>
    <property type="match status" value="1"/>
</dbReference>
<evidence type="ECO:0000256" key="4">
    <source>
        <dbReference type="ARBA" id="ARBA00012937"/>
    </source>
</evidence>
<dbReference type="InterPro" id="IPR008147">
    <property type="entry name" value="Gln_synt_N"/>
</dbReference>
<dbReference type="PANTHER" id="PTHR43407:SF1">
    <property type="entry name" value="LENGSIN"/>
    <property type="match status" value="1"/>
</dbReference>
<dbReference type="GO" id="GO:0004356">
    <property type="term" value="F:glutamine synthetase activity"/>
    <property type="evidence" value="ECO:0007669"/>
    <property type="project" value="UniProtKB-EC"/>
</dbReference>
<dbReference type="EMBL" id="CP007139">
    <property type="protein sequence ID" value="AIE87549.1"/>
    <property type="molecule type" value="Genomic_DNA"/>
</dbReference>
<dbReference type="InterPro" id="IPR008146">
    <property type="entry name" value="Gln_synth_cat_dom"/>
</dbReference>
<keyword evidence="13" id="KW-0460">Magnesium</keyword>
<dbReference type="Gene3D" id="3.10.20.70">
    <property type="entry name" value="Glutamine synthetase, N-terminal domain"/>
    <property type="match status" value="1"/>
</dbReference>
<feature type="binding site" evidence="11">
    <location>
        <position position="325"/>
    </location>
    <ligand>
        <name>L-glutamate</name>
        <dbReference type="ChEBI" id="CHEBI:29985"/>
    </ligand>
</feature>
<dbReference type="PROSITE" id="PS51986">
    <property type="entry name" value="GS_BETA_GRASP"/>
    <property type="match status" value="1"/>
</dbReference>
<feature type="binding site" evidence="11">
    <location>
        <position position="358"/>
    </location>
    <ligand>
        <name>L-glutamate</name>
        <dbReference type="ChEBI" id="CHEBI:29985"/>
    </ligand>
</feature>
<dbReference type="PROSITE" id="PS51987">
    <property type="entry name" value="GS_CATALYTIC"/>
    <property type="match status" value="1"/>
</dbReference>
<feature type="modified residue" description="O-AMP-tyrosine" evidence="14">
    <location>
        <position position="396"/>
    </location>
</feature>
<evidence type="ECO:0000256" key="1">
    <source>
        <dbReference type="ARBA" id="ARBA00004496"/>
    </source>
</evidence>
<dbReference type="InterPro" id="IPR027302">
    <property type="entry name" value="Gln_synth_N_conserv_site"/>
</dbReference>
<comment type="subcellular location">
    <subcellularLocation>
        <location evidence="1">Cytoplasm</location>
    </subcellularLocation>
</comment>
<feature type="binding site" evidence="13">
    <location>
        <position position="210"/>
    </location>
    <ligand>
        <name>Mg(2+)</name>
        <dbReference type="ChEBI" id="CHEBI:18420"/>
        <label>1</label>
    </ligand>
</feature>
<dbReference type="GO" id="GO:0005737">
    <property type="term" value="C:cytoplasm"/>
    <property type="evidence" value="ECO:0007669"/>
    <property type="project" value="UniProtKB-SubCell"/>
</dbReference>